<evidence type="ECO:0000256" key="12">
    <source>
        <dbReference type="PIRSR" id="PIRSR639383-2"/>
    </source>
</evidence>
<evidence type="ECO:0000256" key="9">
    <source>
        <dbReference type="ARBA" id="ARBA00061127"/>
    </source>
</evidence>
<dbReference type="PROSITE" id="PS00892">
    <property type="entry name" value="HIT_1"/>
    <property type="match status" value="1"/>
</dbReference>
<feature type="binding site" evidence="12">
    <location>
        <position position="448"/>
    </location>
    <ligand>
        <name>substrate</name>
    </ligand>
</feature>
<dbReference type="PANTHER" id="PTHR23088">
    <property type="entry name" value="NITRILASE-RELATED"/>
    <property type="match status" value="1"/>
</dbReference>
<feature type="active site" description="Tele-AMP-histidine intermediate" evidence="11">
    <location>
        <position position="461"/>
    </location>
</feature>
<dbReference type="InterPro" id="IPR039383">
    <property type="entry name" value="FHIT"/>
</dbReference>
<evidence type="ECO:0000256" key="13">
    <source>
        <dbReference type="PIRSR" id="PIRSR639383-3"/>
    </source>
</evidence>
<dbReference type="PANTHER" id="PTHR23088:SF27">
    <property type="entry name" value="DEAMINATED GLUTATHIONE AMIDASE"/>
    <property type="match status" value="1"/>
</dbReference>
<evidence type="ECO:0000256" key="4">
    <source>
        <dbReference type="ARBA" id="ARBA00022741"/>
    </source>
</evidence>
<dbReference type="GO" id="GO:0000166">
    <property type="term" value="F:nucleotide binding"/>
    <property type="evidence" value="ECO:0007669"/>
    <property type="project" value="UniProtKB-KW"/>
</dbReference>
<dbReference type="SUPFAM" id="SSF56317">
    <property type="entry name" value="Carbon-nitrogen hydrolase"/>
    <property type="match status" value="1"/>
</dbReference>
<dbReference type="InterPro" id="IPR045254">
    <property type="entry name" value="Nit1/2_C-N_Hydrolase"/>
</dbReference>
<feature type="binding site" evidence="12">
    <location>
        <position position="392"/>
    </location>
    <ligand>
        <name>substrate</name>
    </ligand>
</feature>
<keyword evidence="4" id="KW-0547">Nucleotide-binding</keyword>
<dbReference type="InterPro" id="IPR019808">
    <property type="entry name" value="Histidine_triad_CS"/>
</dbReference>
<dbReference type="PROSITE" id="PS51084">
    <property type="entry name" value="HIT_2"/>
    <property type="match status" value="1"/>
</dbReference>
<keyword evidence="5" id="KW-0378">Hydrolase</keyword>
<dbReference type="Pfam" id="PF01230">
    <property type="entry name" value="HIT"/>
    <property type="match status" value="1"/>
</dbReference>
<feature type="domain" description="HIT" evidence="16">
    <location>
        <begin position="366"/>
        <end position="474"/>
    </location>
</feature>
<dbReference type="CDD" id="cd01275">
    <property type="entry name" value="FHIT"/>
    <property type="match status" value="1"/>
</dbReference>
<evidence type="ECO:0000256" key="1">
    <source>
        <dbReference type="ARBA" id="ARBA00001936"/>
    </source>
</evidence>
<dbReference type="AlphaFoldDB" id="A0A6G1SDD5"/>
<dbReference type="InterPro" id="IPR003010">
    <property type="entry name" value="C-N_Hydrolase"/>
</dbReference>
<feature type="site" description="Important for induction of apoptosis" evidence="13">
    <location>
        <position position="480"/>
    </location>
</feature>
<dbReference type="InterPro" id="IPR036526">
    <property type="entry name" value="C-N_Hydrolase_sf"/>
</dbReference>
<evidence type="ECO:0000256" key="7">
    <source>
        <dbReference type="ARBA" id="ARBA00047780"/>
    </source>
</evidence>
<evidence type="ECO:0000256" key="3">
    <source>
        <dbReference type="ARBA" id="ARBA00012377"/>
    </source>
</evidence>
<dbReference type="Gene3D" id="3.60.110.10">
    <property type="entry name" value="Carbon-nitrogen hydrolase"/>
    <property type="match status" value="1"/>
</dbReference>
<organism evidence="17">
    <name type="scientific">Aceria tosichella</name>
    <name type="common">wheat curl mite</name>
    <dbReference type="NCBI Taxonomy" id="561515"/>
    <lineage>
        <taxon>Eukaryota</taxon>
        <taxon>Metazoa</taxon>
        <taxon>Ecdysozoa</taxon>
        <taxon>Arthropoda</taxon>
        <taxon>Chelicerata</taxon>
        <taxon>Arachnida</taxon>
        <taxon>Acari</taxon>
        <taxon>Acariformes</taxon>
        <taxon>Trombidiformes</taxon>
        <taxon>Prostigmata</taxon>
        <taxon>Eupodina</taxon>
        <taxon>Eriophyoidea</taxon>
        <taxon>Eriophyidae</taxon>
        <taxon>Eriophyinae</taxon>
        <taxon>Aceriini</taxon>
        <taxon>Aceria</taxon>
    </lineage>
</organism>
<dbReference type="FunFam" id="3.30.428.10:FF:000011">
    <property type="entry name" value="Fragile histidine triad"/>
    <property type="match status" value="1"/>
</dbReference>
<comment type="catalytic activity">
    <reaction evidence="7">
        <text>P(1),P(3)-bis(5'-adenosyl) triphosphate + H2O = AMP + ADP + 2 H(+)</text>
        <dbReference type="Rhea" id="RHEA:13893"/>
        <dbReference type="ChEBI" id="CHEBI:15377"/>
        <dbReference type="ChEBI" id="CHEBI:15378"/>
        <dbReference type="ChEBI" id="CHEBI:58529"/>
        <dbReference type="ChEBI" id="CHEBI:456215"/>
        <dbReference type="ChEBI" id="CHEBI:456216"/>
        <dbReference type="EC" id="3.6.1.29"/>
    </reaction>
</comment>
<evidence type="ECO:0000256" key="5">
    <source>
        <dbReference type="ARBA" id="ARBA00022801"/>
    </source>
</evidence>
<evidence type="ECO:0000313" key="17">
    <source>
        <dbReference type="EMBL" id="MDE48418.1"/>
    </source>
</evidence>
<evidence type="ECO:0000256" key="2">
    <source>
        <dbReference type="ARBA" id="ARBA00011881"/>
    </source>
</evidence>
<evidence type="ECO:0000256" key="14">
    <source>
        <dbReference type="PROSITE-ProRule" id="PRU00464"/>
    </source>
</evidence>
<protein>
    <recommendedName>
        <fullName evidence="10">Nitrilase and fragile histidine triad fusion protein NitFhit</fullName>
        <ecNumber evidence="3">3.6.1.29</ecNumber>
    </recommendedName>
</protein>
<feature type="domain" description="CN hydrolase" evidence="15">
    <location>
        <begin position="80"/>
        <end position="330"/>
    </location>
</feature>
<dbReference type="CDD" id="cd07572">
    <property type="entry name" value="nit"/>
    <property type="match status" value="1"/>
</dbReference>
<reference evidence="17" key="1">
    <citation type="submission" date="2018-10" db="EMBL/GenBank/DDBJ databases">
        <title>Transcriptome assembly of Aceria tosichella (Wheat curl mite) Type 2.</title>
        <authorList>
            <person name="Scully E.D."/>
            <person name="Geib S.M."/>
            <person name="Palmer N.A."/>
            <person name="Gupta A.K."/>
            <person name="Sarath G."/>
            <person name="Tatineni S."/>
        </authorList>
    </citation>
    <scope>NUCLEOTIDE SEQUENCE</scope>
    <source>
        <strain evidence="17">LincolnNE</strain>
    </source>
</reference>
<comment type="cofactor">
    <cofactor evidence="1">
        <name>Mn(2+)</name>
        <dbReference type="ChEBI" id="CHEBI:29035"/>
    </cofactor>
</comment>
<dbReference type="InterPro" id="IPR036265">
    <property type="entry name" value="HIT-like_sf"/>
</dbReference>
<evidence type="ECO:0000256" key="11">
    <source>
        <dbReference type="PIRSR" id="PIRSR639383-1"/>
    </source>
</evidence>
<comment type="subunit">
    <text evidence="2">Homotetramer.</text>
</comment>
<sequence length="514" mass="57588">MFERLLTGTLKRLGASGLEILSGSPIRPTTRSSGIRTLANKFQNANNKFHTHSSSTKLKHSYCCYTSSRMVTTTNLADKQLVAVCQLNCTNDKDANFNTASSIVSQAASVGAKMVFLPECFDFIGTSKQESLDQAEPLDGPTLTRYKDLAKKLNVWLSLGGMHQKNTDPSVKKLLNAHIILDNLGEIRCIYHKVHLFNLEIPNVVRLIEGEFYVAGDRLPEPVASPVGKVGLGICYDLRFAEMAIAYAKAGADILTYPSSFTVPTGIHHWEPLIRSRAIENQCYVIAAAQVGTHNPKRSSFGHAMIVDPWGTKIAECSDGPGFAVGLIDREFIKKCRSRLPIWSDRRTDIYADIEPAVDSYDISGTNYKFQDMSIPEGQVFCRTRHSFAFVNHRPVLNGHVLVSPMRVCKKFKELSRAEVSDLMLLVQRVEKAIERLYETESTTITIQDGIDAGQSVFHVHVHLLPRKPTDFGGNIDKIYRELQRHDKQEFKKEYKKLSDDEMAAISSRLRECM</sequence>
<dbReference type="InterPro" id="IPR011146">
    <property type="entry name" value="HIT-like"/>
</dbReference>
<dbReference type="GO" id="GO:0047710">
    <property type="term" value="F:bis(5'-adenosyl)-triphosphatase activity"/>
    <property type="evidence" value="ECO:0007669"/>
    <property type="project" value="UniProtKB-EC"/>
</dbReference>
<evidence type="ECO:0000256" key="8">
    <source>
        <dbReference type="ARBA" id="ARBA00057461"/>
    </source>
</evidence>
<accession>A0A6G1SDD5</accession>
<keyword evidence="6" id="KW-0511">Multifunctional enzyme</keyword>
<dbReference type="EMBL" id="GGYP01003647">
    <property type="protein sequence ID" value="MDE48418.1"/>
    <property type="molecule type" value="Transcribed_RNA"/>
</dbReference>
<feature type="short sequence motif" description="Histidine triad motif" evidence="14">
    <location>
        <begin position="459"/>
        <end position="463"/>
    </location>
</feature>
<evidence type="ECO:0000256" key="6">
    <source>
        <dbReference type="ARBA" id="ARBA00023268"/>
    </source>
</evidence>
<gene>
    <name evidence="17" type="primary">nft-1</name>
    <name evidence="17" type="ORF">g.1894</name>
</gene>
<dbReference type="EC" id="3.6.1.29" evidence="3"/>
<dbReference type="FunFam" id="3.60.110.10:FF:000005">
    <property type="entry name" value="nitrilase homolog 1 isoform X1"/>
    <property type="match status" value="1"/>
</dbReference>
<evidence type="ECO:0000259" key="15">
    <source>
        <dbReference type="PROSITE" id="PS50263"/>
    </source>
</evidence>
<comment type="function">
    <text evidence="8">Cleaves A-5'-PPP-5'A to yield AMP and ADP.</text>
</comment>
<evidence type="ECO:0000259" key="16">
    <source>
        <dbReference type="PROSITE" id="PS51084"/>
    </source>
</evidence>
<name>A0A6G1SDD5_9ACAR</name>
<evidence type="ECO:0000256" key="10">
    <source>
        <dbReference type="ARBA" id="ARBA00069577"/>
    </source>
</evidence>
<feature type="binding site" evidence="12">
    <location>
        <position position="463"/>
    </location>
    <ligand>
        <name>substrate</name>
    </ligand>
</feature>
<dbReference type="Gene3D" id="3.30.428.10">
    <property type="entry name" value="HIT-like"/>
    <property type="match status" value="1"/>
</dbReference>
<feature type="binding site" evidence="12">
    <location>
        <begin position="454"/>
        <end position="457"/>
    </location>
    <ligand>
        <name>substrate</name>
    </ligand>
</feature>
<dbReference type="GO" id="GO:0016811">
    <property type="term" value="F:hydrolase activity, acting on carbon-nitrogen (but not peptide) bonds, in linear amides"/>
    <property type="evidence" value="ECO:0007669"/>
    <property type="project" value="InterPro"/>
</dbReference>
<comment type="similarity">
    <text evidence="9">In the N-terminal section; belongs to the UPF0012 family.</text>
</comment>
<dbReference type="SUPFAM" id="SSF54197">
    <property type="entry name" value="HIT-like"/>
    <property type="match status" value="1"/>
</dbReference>
<dbReference type="PROSITE" id="PS50263">
    <property type="entry name" value="CN_HYDROLASE"/>
    <property type="match status" value="1"/>
</dbReference>
<proteinExistence type="inferred from homology"/>
<dbReference type="Pfam" id="PF00795">
    <property type="entry name" value="CN_hydrolase"/>
    <property type="match status" value="1"/>
</dbReference>